<dbReference type="InterPro" id="IPR032880">
    <property type="entry name" value="CSC1/OSCA1-like_N"/>
</dbReference>
<gene>
    <name evidence="12" type="ORF">CcCBS67573_g08698</name>
</gene>
<dbReference type="OrthoDB" id="1076608at2759"/>
<evidence type="ECO:0000256" key="5">
    <source>
        <dbReference type="ARBA" id="ARBA00022989"/>
    </source>
</evidence>
<evidence type="ECO:0000256" key="4">
    <source>
        <dbReference type="ARBA" id="ARBA00022692"/>
    </source>
</evidence>
<feature type="transmembrane region" description="Helical" evidence="8">
    <location>
        <begin position="388"/>
        <end position="410"/>
    </location>
</feature>
<evidence type="ECO:0000256" key="6">
    <source>
        <dbReference type="ARBA" id="ARBA00023136"/>
    </source>
</evidence>
<dbReference type="InterPro" id="IPR045122">
    <property type="entry name" value="Csc1-like"/>
</dbReference>
<dbReference type="Proteomes" id="UP000320333">
    <property type="component" value="Unassembled WGS sequence"/>
</dbReference>
<dbReference type="Pfam" id="PF02714">
    <property type="entry name" value="RSN1_7TM"/>
    <property type="match status" value="1"/>
</dbReference>
<dbReference type="AlphaFoldDB" id="A0A507EH15"/>
<comment type="caution">
    <text evidence="12">The sequence shown here is derived from an EMBL/GenBank/DDBJ whole genome shotgun (WGS) entry which is preliminary data.</text>
</comment>
<keyword evidence="3" id="KW-0813">Transport</keyword>
<keyword evidence="13" id="KW-1185">Reference proteome</keyword>
<feature type="region of interest" description="Disordered" evidence="7">
    <location>
        <begin position="261"/>
        <end position="289"/>
    </location>
</feature>
<dbReference type="PANTHER" id="PTHR13018:SF139">
    <property type="entry name" value="PHOSPHATE METABOLISM PROTEIN 7"/>
    <property type="match status" value="1"/>
</dbReference>
<keyword evidence="5 8" id="KW-1133">Transmembrane helix</keyword>
<evidence type="ECO:0000256" key="1">
    <source>
        <dbReference type="ARBA" id="ARBA00004141"/>
    </source>
</evidence>
<feature type="domain" description="CSC1/OSCA1-like cytosolic" evidence="11">
    <location>
        <begin position="187"/>
        <end position="371"/>
    </location>
</feature>
<dbReference type="Pfam" id="PF13967">
    <property type="entry name" value="RSN1_TM"/>
    <property type="match status" value="1"/>
</dbReference>
<feature type="transmembrane region" description="Helical" evidence="8">
    <location>
        <begin position="430"/>
        <end position="454"/>
    </location>
</feature>
<feature type="domain" description="CSC1/OSCA1-like N-terminal transmembrane" evidence="10">
    <location>
        <begin position="27"/>
        <end position="167"/>
    </location>
</feature>
<feature type="domain" description="CSC1/OSCA1-like 7TM region" evidence="9">
    <location>
        <begin position="384"/>
        <end position="654"/>
    </location>
</feature>
<dbReference type="GO" id="GO:0005886">
    <property type="term" value="C:plasma membrane"/>
    <property type="evidence" value="ECO:0007669"/>
    <property type="project" value="TreeGrafter"/>
</dbReference>
<evidence type="ECO:0000256" key="8">
    <source>
        <dbReference type="SAM" id="Phobius"/>
    </source>
</evidence>
<feature type="compositionally biased region" description="Polar residues" evidence="7">
    <location>
        <begin position="261"/>
        <end position="275"/>
    </location>
</feature>
<feature type="transmembrane region" description="Helical" evidence="8">
    <location>
        <begin position="631"/>
        <end position="654"/>
    </location>
</feature>
<evidence type="ECO:0000313" key="12">
    <source>
        <dbReference type="EMBL" id="TPX63403.1"/>
    </source>
</evidence>
<evidence type="ECO:0000256" key="7">
    <source>
        <dbReference type="SAM" id="MobiDB-lite"/>
    </source>
</evidence>
<dbReference type="InterPro" id="IPR003864">
    <property type="entry name" value="CSC1/OSCA1-like_7TM"/>
</dbReference>
<comment type="similarity">
    <text evidence="2">Belongs to the CSC1 (TC 1.A.17) family.</text>
</comment>
<comment type="subcellular location">
    <subcellularLocation>
        <location evidence="1">Membrane</location>
        <topology evidence="1">Multi-pass membrane protein</topology>
    </subcellularLocation>
</comment>
<dbReference type="GO" id="GO:0005227">
    <property type="term" value="F:calcium-activated cation channel activity"/>
    <property type="evidence" value="ECO:0007669"/>
    <property type="project" value="InterPro"/>
</dbReference>
<reference evidence="12 13" key="1">
    <citation type="journal article" date="2019" name="Sci. Rep.">
        <title>Comparative genomics of chytrid fungi reveal insights into the obligate biotrophic and pathogenic lifestyle of Synchytrium endobioticum.</title>
        <authorList>
            <person name="van de Vossenberg B.T.L.H."/>
            <person name="Warris S."/>
            <person name="Nguyen H.D.T."/>
            <person name="van Gent-Pelzer M.P.E."/>
            <person name="Joly D.L."/>
            <person name="van de Geest H.C."/>
            <person name="Bonants P.J.M."/>
            <person name="Smith D.S."/>
            <person name="Levesque C.A."/>
            <person name="van der Lee T.A.J."/>
        </authorList>
    </citation>
    <scope>NUCLEOTIDE SEQUENCE [LARGE SCALE GENOMIC DNA]</scope>
    <source>
        <strain evidence="12 13">CBS 675.73</strain>
    </source>
</reference>
<organism evidence="12 13">
    <name type="scientific">Chytriomyces confervae</name>
    <dbReference type="NCBI Taxonomy" id="246404"/>
    <lineage>
        <taxon>Eukaryota</taxon>
        <taxon>Fungi</taxon>
        <taxon>Fungi incertae sedis</taxon>
        <taxon>Chytridiomycota</taxon>
        <taxon>Chytridiomycota incertae sedis</taxon>
        <taxon>Chytridiomycetes</taxon>
        <taxon>Chytridiales</taxon>
        <taxon>Chytriomycetaceae</taxon>
        <taxon>Chytriomyces</taxon>
    </lineage>
</organism>
<evidence type="ECO:0008006" key="14">
    <source>
        <dbReference type="Google" id="ProtNLM"/>
    </source>
</evidence>
<evidence type="ECO:0000259" key="9">
    <source>
        <dbReference type="Pfam" id="PF02714"/>
    </source>
</evidence>
<dbReference type="InterPro" id="IPR027815">
    <property type="entry name" value="CSC1/OSCA1-like_cyt"/>
</dbReference>
<feature type="transmembrane region" description="Helical" evidence="8">
    <location>
        <begin position="147"/>
        <end position="166"/>
    </location>
</feature>
<accession>A0A507EH15</accession>
<evidence type="ECO:0000256" key="2">
    <source>
        <dbReference type="ARBA" id="ARBA00007779"/>
    </source>
</evidence>
<evidence type="ECO:0000259" key="10">
    <source>
        <dbReference type="Pfam" id="PF13967"/>
    </source>
</evidence>
<dbReference type="Pfam" id="PF14703">
    <property type="entry name" value="PHM7_cyt"/>
    <property type="match status" value="1"/>
</dbReference>
<dbReference type="STRING" id="246404.A0A507EH15"/>
<dbReference type="PANTHER" id="PTHR13018">
    <property type="entry name" value="PROBABLE MEMBRANE PROTEIN DUF221-RELATED"/>
    <property type="match status" value="1"/>
</dbReference>
<evidence type="ECO:0000256" key="3">
    <source>
        <dbReference type="ARBA" id="ARBA00022448"/>
    </source>
</evidence>
<sequence length="825" mass="90285">MSNTSTTAGNGTNSAGATAPDLSFGNFQAALGFNGILSIIVVLAFVLVRRHFPSTYASRLFMVPKKLLPPDLTAGLLKIFVSDADLLEKCGHDAFAAIFYSKTLAILFTAIGVPALIILLPINATGGNGLAGLNLLGMGNVADERKLWAHFLFAVYAIALTLYAIFRIINESVRLRVLYQRGVDLAQRTLMVRDVPEDWRDEKTITDIFNRITADGVEDVIIPAVVPRSHAHVSKAHLVARNKLEAAVSVYFSRIARQFKQGSDPNDESASSNHTSTEDSSAKLRPSHKVPMITGSKVDSITEHAKQFQETQKKLAALQAKEGLARVSTVFVVFREPFQAHLVSRSIVHSTPWVMGHKLPGVYPEDIIWSNANVTYFNREWRFLMTQLIIFAMIIFWGAIVALVLTLTELGRLQEMLPFLRSYLEMYPQIAKLVSGILPPVIVSVLLSLVPPILRALSAFGGSPLQSFTEQQVLSTYFGFQLINVFAVNIVGASILTSFNEIKDKPSSVLNILAKSIPQSANFFIQFLLVRGLTAPSLELIQASRLIVGPIMMWLTGKTPRSMFVARTPPAFMYAESVAGHGLTVTIGLVYCILSPIVLVFVVAYFWLYTTVYTYMMQYVYRTKRSTGGKFLFTAANHMFVGVFLMEFMIFAIFILSQNIPIAILMILVVAVTLWSYSQAKRFMGIIETIPVASLAGKDTSDTGGIHFSAKWTSFLFPSVANAQIARGISLDESTHVEIEVGGGGVITRLRSAAQAYSDPEFGNLDLKVWIPKCSIGTVTADVAGEIVGDCRTVVPSQVVCFGAGLDAKGGVVISSGNYSEMEKL</sequence>
<feature type="transmembrane region" description="Helical" evidence="8">
    <location>
        <begin position="474"/>
        <end position="496"/>
    </location>
</feature>
<evidence type="ECO:0000259" key="11">
    <source>
        <dbReference type="Pfam" id="PF14703"/>
    </source>
</evidence>
<feature type="transmembrane region" description="Helical" evidence="8">
    <location>
        <begin position="27"/>
        <end position="48"/>
    </location>
</feature>
<dbReference type="EMBL" id="QEAP01000611">
    <property type="protein sequence ID" value="TPX63403.1"/>
    <property type="molecule type" value="Genomic_DNA"/>
</dbReference>
<proteinExistence type="inferred from homology"/>
<feature type="transmembrane region" description="Helical" evidence="8">
    <location>
        <begin position="104"/>
        <end position="127"/>
    </location>
</feature>
<protein>
    <recommendedName>
        <fullName evidence="14">CSC1/OSCA1-like 7TM region domain-containing protein</fullName>
    </recommendedName>
</protein>
<feature type="transmembrane region" description="Helical" evidence="8">
    <location>
        <begin position="660"/>
        <end position="677"/>
    </location>
</feature>
<keyword evidence="4 8" id="KW-0812">Transmembrane</keyword>
<evidence type="ECO:0000313" key="13">
    <source>
        <dbReference type="Proteomes" id="UP000320333"/>
    </source>
</evidence>
<keyword evidence="6 8" id="KW-0472">Membrane</keyword>
<name>A0A507EH15_9FUNG</name>
<feature type="transmembrane region" description="Helical" evidence="8">
    <location>
        <begin position="583"/>
        <end position="610"/>
    </location>
</feature>